<dbReference type="AlphaFoldDB" id="A0AAN8T9S6"/>
<gene>
    <name evidence="2" type="ORF">RDI58_017584</name>
</gene>
<accession>A0AAN8T9S6</accession>
<evidence type="ECO:0000313" key="3">
    <source>
        <dbReference type="Proteomes" id="UP001371456"/>
    </source>
</evidence>
<evidence type="ECO:0000313" key="2">
    <source>
        <dbReference type="EMBL" id="KAK6784130.1"/>
    </source>
</evidence>
<sequence length="103" mass="12057">MDVFSSDSLTYEEMEVEVVSVVCRIKQCNYILIRNHIITKWRENMSIWVKKDIFGDVIPKRCSGLLDYAYKFLLSYAYINFGVVLANKNRIPVEPSKDIVIFI</sequence>
<dbReference type="PROSITE" id="PS50934">
    <property type="entry name" value="SWIRM"/>
    <property type="match status" value="1"/>
</dbReference>
<name>A0AAN8T9S6_SOLBU</name>
<proteinExistence type="predicted"/>
<organism evidence="2 3">
    <name type="scientific">Solanum bulbocastanum</name>
    <name type="common">Wild potato</name>
    <dbReference type="NCBI Taxonomy" id="147425"/>
    <lineage>
        <taxon>Eukaryota</taxon>
        <taxon>Viridiplantae</taxon>
        <taxon>Streptophyta</taxon>
        <taxon>Embryophyta</taxon>
        <taxon>Tracheophyta</taxon>
        <taxon>Spermatophyta</taxon>
        <taxon>Magnoliopsida</taxon>
        <taxon>eudicotyledons</taxon>
        <taxon>Gunneridae</taxon>
        <taxon>Pentapetalae</taxon>
        <taxon>asterids</taxon>
        <taxon>lamiids</taxon>
        <taxon>Solanales</taxon>
        <taxon>Solanaceae</taxon>
        <taxon>Solanoideae</taxon>
        <taxon>Solaneae</taxon>
        <taxon>Solanum</taxon>
    </lineage>
</organism>
<dbReference type="SUPFAM" id="SSF46689">
    <property type="entry name" value="Homeodomain-like"/>
    <property type="match status" value="1"/>
</dbReference>
<protein>
    <recommendedName>
        <fullName evidence="1">SWIRM domain-containing protein</fullName>
    </recommendedName>
</protein>
<dbReference type="InterPro" id="IPR036388">
    <property type="entry name" value="WH-like_DNA-bd_sf"/>
</dbReference>
<dbReference type="Gene3D" id="1.10.10.10">
    <property type="entry name" value="Winged helix-like DNA-binding domain superfamily/Winged helix DNA-binding domain"/>
    <property type="match status" value="1"/>
</dbReference>
<feature type="domain" description="SWIRM" evidence="1">
    <location>
        <begin position="1"/>
        <end position="90"/>
    </location>
</feature>
<keyword evidence="3" id="KW-1185">Reference proteome</keyword>
<evidence type="ECO:0000259" key="1">
    <source>
        <dbReference type="PROSITE" id="PS50934"/>
    </source>
</evidence>
<reference evidence="2 3" key="1">
    <citation type="submission" date="2024-02" db="EMBL/GenBank/DDBJ databases">
        <title>de novo genome assembly of Solanum bulbocastanum strain 11H21.</title>
        <authorList>
            <person name="Hosaka A.J."/>
        </authorList>
    </citation>
    <scope>NUCLEOTIDE SEQUENCE [LARGE SCALE GENOMIC DNA]</scope>
    <source>
        <tissue evidence="2">Young leaves</tissue>
    </source>
</reference>
<dbReference type="EMBL" id="JBANQN010000007">
    <property type="protein sequence ID" value="KAK6784130.1"/>
    <property type="molecule type" value="Genomic_DNA"/>
</dbReference>
<dbReference type="Proteomes" id="UP001371456">
    <property type="component" value="Unassembled WGS sequence"/>
</dbReference>
<comment type="caution">
    <text evidence="2">The sequence shown here is derived from an EMBL/GenBank/DDBJ whole genome shotgun (WGS) entry which is preliminary data.</text>
</comment>
<dbReference type="InterPro" id="IPR007526">
    <property type="entry name" value="SWIRM"/>
</dbReference>
<dbReference type="Pfam" id="PF04433">
    <property type="entry name" value="SWIRM"/>
    <property type="match status" value="1"/>
</dbReference>
<dbReference type="InterPro" id="IPR009057">
    <property type="entry name" value="Homeodomain-like_sf"/>
</dbReference>